<evidence type="ECO:0000256" key="3">
    <source>
        <dbReference type="ARBA" id="ARBA00022741"/>
    </source>
</evidence>
<dbReference type="InterPro" id="IPR001205">
    <property type="entry name" value="RNA-dir_pol_C"/>
</dbReference>
<accession>A0AB38ZKB8</accession>
<evidence type="ECO:0000256" key="5">
    <source>
        <dbReference type="ARBA" id="ARBA00048744"/>
    </source>
</evidence>
<evidence type="ECO:0000256" key="2">
    <source>
        <dbReference type="ARBA" id="ARBA00022695"/>
    </source>
</evidence>
<organism evidence="7">
    <name type="scientific">Suncus murinus ribovirus 5</name>
    <dbReference type="NCBI Taxonomy" id="3139579"/>
    <lineage>
        <taxon>Viruses</taxon>
        <taxon>Riboviria</taxon>
    </lineage>
</organism>
<keyword evidence="2" id="KW-0548">Nucleotidyltransferase</keyword>
<dbReference type="GO" id="GO:0006351">
    <property type="term" value="P:DNA-templated transcription"/>
    <property type="evidence" value="ECO:0007669"/>
    <property type="project" value="InterPro"/>
</dbReference>
<dbReference type="GO" id="GO:0000166">
    <property type="term" value="F:nucleotide binding"/>
    <property type="evidence" value="ECO:0007669"/>
    <property type="project" value="UniProtKB-KW"/>
</dbReference>
<dbReference type="PRINTS" id="PR00914">
    <property type="entry name" value="LVIRUSRNAPOL"/>
</dbReference>
<reference evidence="7" key="2">
    <citation type="submission" date="2024-01" db="EMBL/GenBank/DDBJ databases">
        <authorList>
            <person name="Zhang X.-A."/>
            <person name="Zhang J.-T."/>
            <person name="Hu Z.-Y."/>
            <person name="Liu W."/>
        </authorList>
    </citation>
    <scope>NUCLEOTIDE SEQUENCE</scope>
    <source>
        <strain evidence="7">Ribo_10</strain>
    </source>
</reference>
<dbReference type="InterPro" id="IPR043502">
    <property type="entry name" value="DNA/RNA_pol_sf"/>
</dbReference>
<keyword evidence="3" id="KW-0547">Nucleotide-binding</keyword>
<dbReference type="InterPro" id="IPR001795">
    <property type="entry name" value="RNA-dir_pol_luteovirus"/>
</dbReference>
<dbReference type="Pfam" id="PF00680">
    <property type="entry name" value="RdRP_1"/>
    <property type="match status" value="1"/>
</dbReference>
<sequence length="376" mass="44055">MEKAYAKTVWILPDDFDSYRVFRKILFRLEMTSSPGYPYNSIGPTNRDVLKFNGVTFDEVRVASLWFDVQKLLSLEKNDLILRVFIKPEPHKLAKLQENRLRLIMACPLNYQIVWHMLFDYQNDLEIAQSYNIPSQQGIVLPLGGWKNYLRQWKAKGFDTGLDKSAWDWTAPYWALNLDLEFRKRMGRGRRMDDWNKLAGVMYKRMFHRAFLLLSDGRVFRQIHPGIMKSGCVNTISTNSHMQVMIHILACEDQNVDYEPLPACCGDDTLQKLSQAVDLSCYARYGAIVKSASADIEFVGHEFTRAGPIPLYHGKHVSKFMTVPDDILPEYLDSMCRLYCKNGVVFYFWMRMAEKLGLLNKLKSREYYQDWYDYQM</sequence>
<keyword evidence="4" id="KW-0693">Viral RNA replication</keyword>
<evidence type="ECO:0000313" key="7">
    <source>
        <dbReference type="EMBL" id="WZI33531.1"/>
    </source>
</evidence>
<dbReference type="GO" id="GO:0003723">
    <property type="term" value="F:RNA binding"/>
    <property type="evidence" value="ECO:0007669"/>
    <property type="project" value="InterPro"/>
</dbReference>
<evidence type="ECO:0000259" key="6">
    <source>
        <dbReference type="Pfam" id="PF00680"/>
    </source>
</evidence>
<dbReference type="SUPFAM" id="SSF56672">
    <property type="entry name" value="DNA/RNA polymerases"/>
    <property type="match status" value="1"/>
</dbReference>
<name>A0AB38ZKB8_9VIRU</name>
<evidence type="ECO:0000256" key="1">
    <source>
        <dbReference type="ARBA" id="ARBA00022679"/>
    </source>
</evidence>
<evidence type="ECO:0000256" key="4">
    <source>
        <dbReference type="ARBA" id="ARBA00022953"/>
    </source>
</evidence>
<reference evidence="7" key="1">
    <citation type="journal article" date="2024" name="NPJ Biofilms Microbiomes">
        <title>Decoding the RNA viromes in shrew lungs along the eastern coast of China.</title>
        <authorList>
            <person name="Zhang J.T."/>
            <person name="Hu Z.Y."/>
            <person name="Tang F."/>
            <person name="Liu Y.T."/>
            <person name="Tan W.L."/>
            <person name="Ma X.F."/>
            <person name="Zhang Y.F."/>
            <person name="Si G.Q."/>
            <person name="Zhang L."/>
            <person name="Zhang M.Q."/>
            <person name="Peng C."/>
            <person name="Fu B.K."/>
            <person name="Fang L.Q."/>
            <person name="Zhang X.A."/>
            <person name="Liu W."/>
        </authorList>
    </citation>
    <scope>NUCLEOTIDE SEQUENCE</scope>
    <source>
        <strain evidence="7">Ribo_10</strain>
    </source>
</reference>
<keyword evidence="1" id="KW-0808">Transferase</keyword>
<protein>
    <recommendedName>
        <fullName evidence="6">RNA-directed RNA polymerase C-terminal domain-containing protein</fullName>
    </recommendedName>
</protein>
<dbReference type="EMBL" id="PP272767">
    <property type="protein sequence ID" value="WZI33531.1"/>
    <property type="molecule type" value="Viral_cRNA"/>
</dbReference>
<comment type="catalytic activity">
    <reaction evidence="5">
        <text>RNA(n) + a ribonucleoside 5'-triphosphate = RNA(n+1) + diphosphate</text>
        <dbReference type="Rhea" id="RHEA:21248"/>
        <dbReference type="Rhea" id="RHEA-COMP:14527"/>
        <dbReference type="Rhea" id="RHEA-COMP:17342"/>
        <dbReference type="ChEBI" id="CHEBI:33019"/>
        <dbReference type="ChEBI" id="CHEBI:61557"/>
        <dbReference type="ChEBI" id="CHEBI:140395"/>
        <dbReference type="EC" id="2.7.7.48"/>
    </reaction>
</comment>
<dbReference type="GO" id="GO:0003968">
    <property type="term" value="F:RNA-directed RNA polymerase activity"/>
    <property type="evidence" value="ECO:0007669"/>
    <property type="project" value="UniProtKB-EC"/>
</dbReference>
<feature type="domain" description="RNA-directed RNA polymerase C-terminal" evidence="6">
    <location>
        <begin position="28"/>
        <end position="280"/>
    </location>
</feature>
<proteinExistence type="predicted"/>